<accession>A0ABZ2LU30</accession>
<organism evidence="2 3">
    <name type="scientific">Pendulispora albinea</name>
    <dbReference type="NCBI Taxonomy" id="2741071"/>
    <lineage>
        <taxon>Bacteria</taxon>
        <taxon>Pseudomonadati</taxon>
        <taxon>Myxococcota</taxon>
        <taxon>Myxococcia</taxon>
        <taxon>Myxococcales</taxon>
        <taxon>Sorangiineae</taxon>
        <taxon>Pendulisporaceae</taxon>
        <taxon>Pendulispora</taxon>
    </lineage>
</organism>
<reference evidence="2 3" key="1">
    <citation type="submission" date="2021-12" db="EMBL/GenBank/DDBJ databases">
        <title>Discovery of the Pendulisporaceae a myxobacterial family with distinct sporulation behavior and unique specialized metabolism.</title>
        <authorList>
            <person name="Garcia R."/>
            <person name="Popoff A."/>
            <person name="Bader C.D."/>
            <person name="Loehr J."/>
            <person name="Walesch S."/>
            <person name="Walt C."/>
            <person name="Boldt J."/>
            <person name="Bunk B."/>
            <person name="Haeckl F.J.F.P.J."/>
            <person name="Gunesch A.P."/>
            <person name="Birkelbach J."/>
            <person name="Nuebel U."/>
            <person name="Pietschmann T."/>
            <person name="Bach T."/>
            <person name="Mueller R."/>
        </authorList>
    </citation>
    <scope>NUCLEOTIDE SEQUENCE [LARGE SCALE GENOMIC DNA]</scope>
    <source>
        <strain evidence="2 3">MSr11954</strain>
    </source>
</reference>
<feature type="transmembrane region" description="Helical" evidence="1">
    <location>
        <begin position="173"/>
        <end position="197"/>
    </location>
</feature>
<evidence type="ECO:0000313" key="3">
    <source>
        <dbReference type="Proteomes" id="UP001370348"/>
    </source>
</evidence>
<dbReference type="EMBL" id="CP089984">
    <property type="protein sequence ID" value="WXB14421.1"/>
    <property type="molecule type" value="Genomic_DNA"/>
</dbReference>
<feature type="transmembrane region" description="Helical" evidence="1">
    <location>
        <begin position="298"/>
        <end position="317"/>
    </location>
</feature>
<keyword evidence="1" id="KW-1133">Transmembrane helix</keyword>
<feature type="transmembrane region" description="Helical" evidence="1">
    <location>
        <begin position="273"/>
        <end position="291"/>
    </location>
</feature>
<sequence>MRRTLSFRGFQSITNIPQATWLWLLVAVVASAPAWIVRYPPIQDLPFHLAAIRVIHDFHDPAYGFDQDFVLALGRTQYVFYYLLAGALAYVLGVVKANIALLCIYLGGTPLAIRALLRALGKDERLALFAVPLLTNVMFIFGLLPFLLGIPILFFGLAVAVRYFEHPTPPRGIALGVLALALFHSHVFPFALFGIGFAVMFPWDQPRRWLIAGAPVVPALLAVARWTFLTDAGRLTAGVLQPTQADNVAPLSAAIPGAYQWLTDVWHDTSDELLLILLVAAAILVTGLAQGDRDRAKPVARAYTLLPLACILFYFILGERHGYIWLISQRFPILCLFAAIPLLRMPQGLRGWFGTALAAGLALGATINTCKHFIAFQLEEVGDIDGAIAAMEPRKHVAALIYDRGSRVTNWVPFLHFGSYYQVEKGGVVQFTYAGYFHWPFDFQPGHYPPPGGPARERWEWTPEQVSVQGELYPYYDYVLTRGSGFHPPPGTFHVKWRGDRWAVWERDR</sequence>
<evidence type="ECO:0008006" key="4">
    <source>
        <dbReference type="Google" id="ProtNLM"/>
    </source>
</evidence>
<gene>
    <name evidence="2" type="ORF">LZC94_42175</name>
</gene>
<evidence type="ECO:0000256" key="1">
    <source>
        <dbReference type="SAM" id="Phobius"/>
    </source>
</evidence>
<feature type="transmembrane region" description="Helical" evidence="1">
    <location>
        <begin position="209"/>
        <end position="228"/>
    </location>
</feature>
<dbReference type="Proteomes" id="UP001370348">
    <property type="component" value="Chromosome"/>
</dbReference>
<proteinExistence type="predicted"/>
<evidence type="ECO:0000313" key="2">
    <source>
        <dbReference type="EMBL" id="WXB14421.1"/>
    </source>
</evidence>
<protein>
    <recommendedName>
        <fullName evidence="4">Mannosyltransferase</fullName>
    </recommendedName>
</protein>
<keyword evidence="1" id="KW-0472">Membrane</keyword>
<feature type="transmembrane region" description="Helical" evidence="1">
    <location>
        <begin position="323"/>
        <end position="343"/>
    </location>
</feature>
<feature type="transmembrane region" description="Helical" evidence="1">
    <location>
        <begin position="21"/>
        <end position="39"/>
    </location>
</feature>
<feature type="transmembrane region" description="Helical" evidence="1">
    <location>
        <begin position="79"/>
        <end position="107"/>
    </location>
</feature>
<dbReference type="RefSeq" id="WP_394824041.1">
    <property type="nucleotide sequence ID" value="NZ_CP089984.1"/>
</dbReference>
<keyword evidence="3" id="KW-1185">Reference proteome</keyword>
<feature type="transmembrane region" description="Helical" evidence="1">
    <location>
        <begin position="128"/>
        <end position="161"/>
    </location>
</feature>
<name>A0ABZ2LU30_9BACT</name>
<keyword evidence="1" id="KW-0812">Transmembrane</keyword>